<dbReference type="PANTHER" id="PTHR33695:SF1">
    <property type="entry name" value="LIPOPROTEIN SIGNAL PEPTIDASE"/>
    <property type="match status" value="1"/>
</dbReference>
<dbReference type="RefSeq" id="WP_092558929.1">
    <property type="nucleotide sequence ID" value="NZ_FOYZ01000001.1"/>
</dbReference>
<keyword evidence="2" id="KW-1003">Cell membrane</keyword>
<keyword evidence="6" id="KW-0378">Hydrolase</keyword>
<keyword evidence="5" id="KW-0064">Aspartyl protease</keyword>
<comment type="similarity">
    <text evidence="1 9">Belongs to the peptidase A8 family.</text>
</comment>
<dbReference type="Pfam" id="PF01252">
    <property type="entry name" value="Peptidase_A8"/>
    <property type="match status" value="1"/>
</dbReference>
<evidence type="ECO:0000313" key="11">
    <source>
        <dbReference type="EMBL" id="SFR58126.1"/>
    </source>
</evidence>
<reference evidence="11 12" key="1">
    <citation type="submission" date="2016-10" db="EMBL/GenBank/DDBJ databases">
        <authorList>
            <person name="de Groot N.N."/>
        </authorList>
    </citation>
    <scope>NUCLEOTIDE SEQUENCE [LARGE SCALE GENOMIC DNA]</scope>
    <source>
        <strain evidence="11 12">743A</strain>
    </source>
</reference>
<dbReference type="Proteomes" id="UP000199659">
    <property type="component" value="Unassembled WGS sequence"/>
</dbReference>
<keyword evidence="8 10" id="KW-0472">Membrane</keyword>
<evidence type="ECO:0000256" key="7">
    <source>
        <dbReference type="ARBA" id="ARBA00022989"/>
    </source>
</evidence>
<keyword evidence="12" id="KW-1185">Reference proteome</keyword>
<evidence type="ECO:0000256" key="4">
    <source>
        <dbReference type="ARBA" id="ARBA00022692"/>
    </source>
</evidence>
<keyword evidence="4 10" id="KW-0812">Transmembrane</keyword>
<proteinExistence type="inferred from homology"/>
<accession>A0A1I6HUK3</accession>
<name>A0A1I6HUK3_9FIRM</name>
<feature type="transmembrane region" description="Helical" evidence="10">
    <location>
        <begin position="59"/>
        <end position="79"/>
    </location>
</feature>
<dbReference type="PANTHER" id="PTHR33695">
    <property type="entry name" value="LIPOPROTEIN SIGNAL PEPTIDASE"/>
    <property type="match status" value="1"/>
</dbReference>
<dbReference type="STRING" id="37658.SAMN05661086_00309"/>
<organism evidence="11 12">
    <name type="scientific">Anaeromicropila populeti</name>
    <dbReference type="NCBI Taxonomy" id="37658"/>
    <lineage>
        <taxon>Bacteria</taxon>
        <taxon>Bacillati</taxon>
        <taxon>Bacillota</taxon>
        <taxon>Clostridia</taxon>
        <taxon>Lachnospirales</taxon>
        <taxon>Lachnospiraceae</taxon>
        <taxon>Anaeromicropila</taxon>
    </lineage>
</organism>
<dbReference type="GO" id="GO:0016020">
    <property type="term" value="C:membrane"/>
    <property type="evidence" value="ECO:0007669"/>
    <property type="project" value="InterPro"/>
</dbReference>
<evidence type="ECO:0000256" key="5">
    <source>
        <dbReference type="ARBA" id="ARBA00022750"/>
    </source>
</evidence>
<evidence type="ECO:0000256" key="3">
    <source>
        <dbReference type="ARBA" id="ARBA00022670"/>
    </source>
</evidence>
<evidence type="ECO:0000256" key="8">
    <source>
        <dbReference type="ARBA" id="ARBA00023136"/>
    </source>
</evidence>
<dbReference type="GO" id="GO:0004190">
    <property type="term" value="F:aspartic-type endopeptidase activity"/>
    <property type="evidence" value="ECO:0007669"/>
    <property type="project" value="UniProtKB-KW"/>
</dbReference>
<sequence>MIFVIIAGLIFISDILLKNQIEKQWKDSEERTYFKGKLKVTKQYNKGACLNLMEDYPKAVLVVSGILLGAVLMGFALLLPKKRNYFLKTGLAMLVGGAGSNVYDRAVRGYVVDYLTLPKVKMLKKIVFNIGDFFIFLGSILAALVSAFGKESRW</sequence>
<evidence type="ECO:0000256" key="10">
    <source>
        <dbReference type="SAM" id="Phobius"/>
    </source>
</evidence>
<dbReference type="GO" id="GO:0006508">
    <property type="term" value="P:proteolysis"/>
    <property type="evidence" value="ECO:0007669"/>
    <property type="project" value="UniProtKB-KW"/>
</dbReference>
<dbReference type="PRINTS" id="PR00781">
    <property type="entry name" value="LIPOSIGPTASE"/>
</dbReference>
<protein>
    <submittedName>
        <fullName evidence="11">Signal peptidase II</fullName>
    </submittedName>
</protein>
<keyword evidence="7 10" id="KW-1133">Transmembrane helix</keyword>
<dbReference type="EMBL" id="FOYZ01000001">
    <property type="protein sequence ID" value="SFR58126.1"/>
    <property type="molecule type" value="Genomic_DNA"/>
</dbReference>
<gene>
    <name evidence="11" type="ORF">SAMN05661086_00309</name>
</gene>
<keyword evidence="3" id="KW-0645">Protease</keyword>
<evidence type="ECO:0000256" key="1">
    <source>
        <dbReference type="ARBA" id="ARBA00006139"/>
    </source>
</evidence>
<feature type="transmembrane region" description="Helical" evidence="10">
    <location>
        <begin position="126"/>
        <end position="148"/>
    </location>
</feature>
<evidence type="ECO:0000256" key="6">
    <source>
        <dbReference type="ARBA" id="ARBA00022801"/>
    </source>
</evidence>
<dbReference type="OrthoDB" id="1770665at2"/>
<evidence type="ECO:0000313" key="12">
    <source>
        <dbReference type="Proteomes" id="UP000199659"/>
    </source>
</evidence>
<dbReference type="AlphaFoldDB" id="A0A1I6HUK3"/>
<evidence type="ECO:0000256" key="9">
    <source>
        <dbReference type="RuleBase" id="RU004181"/>
    </source>
</evidence>
<dbReference type="InterPro" id="IPR001872">
    <property type="entry name" value="Peptidase_A8"/>
</dbReference>
<evidence type="ECO:0000256" key="2">
    <source>
        <dbReference type="ARBA" id="ARBA00022475"/>
    </source>
</evidence>